<keyword evidence="1" id="KW-1133">Transmembrane helix</keyword>
<name>A0A369TP89_9RHOB</name>
<dbReference type="OrthoDB" id="7869914at2"/>
<protein>
    <submittedName>
        <fullName evidence="2">DUF2484 family protein</fullName>
    </submittedName>
</protein>
<evidence type="ECO:0000313" key="3">
    <source>
        <dbReference type="Proteomes" id="UP000253977"/>
    </source>
</evidence>
<dbReference type="Proteomes" id="UP000253977">
    <property type="component" value="Unassembled WGS sequence"/>
</dbReference>
<feature type="transmembrane region" description="Helical" evidence="1">
    <location>
        <begin position="43"/>
        <end position="64"/>
    </location>
</feature>
<dbReference type="InterPro" id="IPR018919">
    <property type="entry name" value="DUF2484"/>
</dbReference>
<dbReference type="RefSeq" id="WP_114509739.1">
    <property type="nucleotide sequence ID" value="NZ_QPMK01000003.1"/>
</dbReference>
<gene>
    <name evidence="2" type="ORF">DU478_04395</name>
</gene>
<dbReference type="AlphaFoldDB" id="A0A369TP89"/>
<accession>A0A369TP89</accession>
<keyword evidence="1" id="KW-0812">Transmembrane</keyword>
<proteinExistence type="predicted"/>
<reference evidence="2 3" key="1">
    <citation type="submission" date="2018-07" db="EMBL/GenBank/DDBJ databases">
        <title>Thalassococcus profundi sp. nov., a marine bacterium isolated from deep seawater of Okinawa Trough.</title>
        <authorList>
            <person name="Yu M."/>
        </authorList>
    </citation>
    <scope>NUCLEOTIDE SEQUENCE [LARGE SCALE GENOMIC DNA]</scope>
    <source>
        <strain evidence="2 3">WRAS1</strain>
    </source>
</reference>
<dbReference type="EMBL" id="QPMK01000003">
    <property type="protein sequence ID" value="RDD66990.1"/>
    <property type="molecule type" value="Genomic_DNA"/>
</dbReference>
<evidence type="ECO:0000313" key="2">
    <source>
        <dbReference type="EMBL" id="RDD66990.1"/>
    </source>
</evidence>
<comment type="caution">
    <text evidence="2">The sequence shown here is derived from an EMBL/GenBank/DDBJ whole genome shotgun (WGS) entry which is preliminary data.</text>
</comment>
<organism evidence="2 3">
    <name type="scientific">Thalassococcus profundi</name>
    <dbReference type="NCBI Taxonomy" id="2282382"/>
    <lineage>
        <taxon>Bacteria</taxon>
        <taxon>Pseudomonadati</taxon>
        <taxon>Pseudomonadota</taxon>
        <taxon>Alphaproteobacteria</taxon>
        <taxon>Rhodobacterales</taxon>
        <taxon>Roseobacteraceae</taxon>
        <taxon>Thalassococcus</taxon>
    </lineage>
</organism>
<evidence type="ECO:0000256" key="1">
    <source>
        <dbReference type="SAM" id="Phobius"/>
    </source>
</evidence>
<keyword evidence="1" id="KW-0472">Membrane</keyword>
<keyword evidence="3" id="KW-1185">Reference proteome</keyword>
<dbReference type="Pfam" id="PF10658">
    <property type="entry name" value="DUF2484"/>
    <property type="match status" value="1"/>
</dbReference>
<sequence length="84" mass="9075">MSAALVTACFWVLAATLTALLPMRRQYVPGLALLVTAPVLLAWLGHVHGGAVFGLCLAAVVSMFRNPLKYFLARLRGAQPERPE</sequence>